<sequence>MQHHQDSHQEKAFGADQGRIQDFKGRRISSLILISAMPLHVNLEDATPENHDCMCRSMHKTIICGIFRGTLRLISSVNGILTRIRGEIGEDLKL</sequence>
<proteinExistence type="predicted"/>
<reference evidence="1 2" key="1">
    <citation type="journal article" date="2015" name="Proc. Natl. Acad. Sci. U.S.A.">
        <title>The resurrection genome of Boea hygrometrica: A blueprint for survival of dehydration.</title>
        <authorList>
            <person name="Xiao L."/>
            <person name="Yang G."/>
            <person name="Zhang L."/>
            <person name="Yang X."/>
            <person name="Zhao S."/>
            <person name="Ji Z."/>
            <person name="Zhou Q."/>
            <person name="Hu M."/>
            <person name="Wang Y."/>
            <person name="Chen M."/>
            <person name="Xu Y."/>
            <person name="Jin H."/>
            <person name="Xiao X."/>
            <person name="Hu G."/>
            <person name="Bao F."/>
            <person name="Hu Y."/>
            <person name="Wan P."/>
            <person name="Li L."/>
            <person name="Deng X."/>
            <person name="Kuang T."/>
            <person name="Xiang C."/>
            <person name="Zhu J.K."/>
            <person name="Oliver M.J."/>
            <person name="He Y."/>
        </authorList>
    </citation>
    <scope>NUCLEOTIDE SEQUENCE [LARGE SCALE GENOMIC DNA]</scope>
    <source>
        <strain evidence="2">cv. XS01</strain>
    </source>
</reference>
<organism evidence="1 2">
    <name type="scientific">Dorcoceras hygrometricum</name>
    <dbReference type="NCBI Taxonomy" id="472368"/>
    <lineage>
        <taxon>Eukaryota</taxon>
        <taxon>Viridiplantae</taxon>
        <taxon>Streptophyta</taxon>
        <taxon>Embryophyta</taxon>
        <taxon>Tracheophyta</taxon>
        <taxon>Spermatophyta</taxon>
        <taxon>Magnoliopsida</taxon>
        <taxon>eudicotyledons</taxon>
        <taxon>Gunneridae</taxon>
        <taxon>Pentapetalae</taxon>
        <taxon>asterids</taxon>
        <taxon>lamiids</taxon>
        <taxon>Lamiales</taxon>
        <taxon>Gesneriaceae</taxon>
        <taxon>Didymocarpoideae</taxon>
        <taxon>Trichosporeae</taxon>
        <taxon>Loxocarpinae</taxon>
        <taxon>Dorcoceras</taxon>
    </lineage>
</organism>
<gene>
    <name evidence="1" type="ORF">F511_22745</name>
</gene>
<protein>
    <submittedName>
        <fullName evidence="1">Uncharacterized protein</fullName>
    </submittedName>
</protein>
<name>A0A2Z7C237_9LAMI</name>
<dbReference type="Proteomes" id="UP000250235">
    <property type="component" value="Unassembled WGS sequence"/>
</dbReference>
<keyword evidence="2" id="KW-1185">Reference proteome</keyword>
<dbReference type="AlphaFoldDB" id="A0A2Z7C237"/>
<dbReference type="EMBL" id="KV000872">
    <property type="protein sequence ID" value="KZV39918.1"/>
    <property type="molecule type" value="Genomic_DNA"/>
</dbReference>
<accession>A0A2Z7C237</accession>
<evidence type="ECO:0000313" key="2">
    <source>
        <dbReference type="Proteomes" id="UP000250235"/>
    </source>
</evidence>
<evidence type="ECO:0000313" key="1">
    <source>
        <dbReference type="EMBL" id="KZV39918.1"/>
    </source>
</evidence>